<comment type="caution">
    <text evidence="1">The sequence shown here is derived from an EMBL/GenBank/DDBJ whole genome shotgun (WGS) entry which is preliminary data.</text>
</comment>
<dbReference type="Proteomes" id="UP001231649">
    <property type="component" value="Chromosome 11"/>
</dbReference>
<name>A0ACC2R750_9NEOP</name>
<protein>
    <submittedName>
        <fullName evidence="1">Uncharacterized protein</fullName>
    </submittedName>
</protein>
<accession>A0ACC2R750</accession>
<gene>
    <name evidence="1" type="ORF">PYW08_001588</name>
</gene>
<dbReference type="EMBL" id="CM056787">
    <property type="protein sequence ID" value="KAJ8733290.1"/>
    <property type="molecule type" value="Genomic_DNA"/>
</dbReference>
<sequence>MEQSFMLKSVKACIPPLDHSSHKGQAGRIGVIGGSLEYTGAPYFAGISALRVGADLSHIFCTKDSATVIKSYSPELIVHPLLDFPNSVAEISQWFDRLHAIVIGPGLGRQKETFHVVTELIEVIREKRIPLLIDADGLFLITEKTHLLKEFMSPVILTPNKIEFDRLCAKTNGPSGLSQLGKYVTVFKKGPIDEVYSVDPGVQWKSDIGGSGRRCGGQGDLLSGAIAVMMNWTLANSDKIEIETFGDKVLLASSLSCYAASRLIRLCNEKAFAVKGRSMVASDMINYIHESFEQLFGQ</sequence>
<evidence type="ECO:0000313" key="2">
    <source>
        <dbReference type="Proteomes" id="UP001231649"/>
    </source>
</evidence>
<evidence type="ECO:0000313" key="1">
    <source>
        <dbReference type="EMBL" id="KAJ8733290.1"/>
    </source>
</evidence>
<reference evidence="1" key="1">
    <citation type="submission" date="2023-03" db="EMBL/GenBank/DDBJ databases">
        <title>Chromosome-level genomes of two armyworms, Mythimna separata and Mythimna loreyi, provide insights into the biosynthesis and reception of sex pheromones.</title>
        <authorList>
            <person name="Zhao H."/>
        </authorList>
    </citation>
    <scope>NUCLEOTIDE SEQUENCE</scope>
    <source>
        <strain evidence="1">BeijingLab</strain>
    </source>
</reference>
<proteinExistence type="predicted"/>
<keyword evidence="2" id="KW-1185">Reference proteome</keyword>
<organism evidence="1 2">
    <name type="scientific">Mythimna loreyi</name>
    <dbReference type="NCBI Taxonomy" id="667449"/>
    <lineage>
        <taxon>Eukaryota</taxon>
        <taxon>Metazoa</taxon>
        <taxon>Ecdysozoa</taxon>
        <taxon>Arthropoda</taxon>
        <taxon>Hexapoda</taxon>
        <taxon>Insecta</taxon>
        <taxon>Pterygota</taxon>
        <taxon>Neoptera</taxon>
        <taxon>Endopterygota</taxon>
        <taxon>Lepidoptera</taxon>
        <taxon>Glossata</taxon>
        <taxon>Ditrysia</taxon>
        <taxon>Noctuoidea</taxon>
        <taxon>Noctuidae</taxon>
        <taxon>Noctuinae</taxon>
        <taxon>Hadenini</taxon>
        <taxon>Mythimna</taxon>
    </lineage>
</organism>